<feature type="region of interest" description="Disordered" evidence="4">
    <location>
        <begin position="1270"/>
        <end position="1321"/>
    </location>
</feature>
<evidence type="ECO:0000259" key="5">
    <source>
        <dbReference type="PROSITE" id="PS50255"/>
    </source>
</evidence>
<dbReference type="InterPro" id="IPR001199">
    <property type="entry name" value="Cyt_B5-like_heme/steroid-bd"/>
</dbReference>
<dbReference type="GO" id="GO:0020037">
    <property type="term" value="F:heme binding"/>
    <property type="evidence" value="ECO:0007669"/>
    <property type="project" value="InterPro"/>
</dbReference>
<protein>
    <recommendedName>
        <fullName evidence="5">Cytochrome b5 heme-binding domain-containing protein</fullName>
    </recommendedName>
</protein>
<reference evidence="6" key="1">
    <citation type="journal article" date="2021" name="Nat. Commun.">
        <title>Genetic determinants of endophytism in the Arabidopsis root mycobiome.</title>
        <authorList>
            <person name="Mesny F."/>
            <person name="Miyauchi S."/>
            <person name="Thiergart T."/>
            <person name="Pickel B."/>
            <person name="Atanasova L."/>
            <person name="Karlsson M."/>
            <person name="Huettel B."/>
            <person name="Barry K.W."/>
            <person name="Haridas S."/>
            <person name="Chen C."/>
            <person name="Bauer D."/>
            <person name="Andreopoulos W."/>
            <person name="Pangilinan J."/>
            <person name="LaButti K."/>
            <person name="Riley R."/>
            <person name="Lipzen A."/>
            <person name="Clum A."/>
            <person name="Drula E."/>
            <person name="Henrissat B."/>
            <person name="Kohler A."/>
            <person name="Grigoriev I.V."/>
            <person name="Martin F.M."/>
            <person name="Hacquard S."/>
        </authorList>
    </citation>
    <scope>NUCLEOTIDE SEQUENCE</scope>
    <source>
        <strain evidence="6">MPI-SDFR-AT-0073</strain>
    </source>
</reference>
<evidence type="ECO:0000256" key="2">
    <source>
        <dbReference type="ARBA" id="ARBA00022723"/>
    </source>
</evidence>
<dbReference type="GeneID" id="70136574"/>
<evidence type="ECO:0000256" key="3">
    <source>
        <dbReference type="ARBA" id="ARBA00023004"/>
    </source>
</evidence>
<keyword evidence="2" id="KW-0479">Metal-binding</keyword>
<dbReference type="PANTHER" id="PTHR46237:SF1">
    <property type="entry name" value="CYTOCHROME B5 REDUCTASE 4"/>
    <property type="match status" value="1"/>
</dbReference>
<evidence type="ECO:0000313" key="6">
    <source>
        <dbReference type="EMBL" id="KAH6651985.1"/>
    </source>
</evidence>
<dbReference type="GO" id="GO:0005737">
    <property type="term" value="C:cytoplasm"/>
    <property type="evidence" value="ECO:0007669"/>
    <property type="project" value="TreeGrafter"/>
</dbReference>
<evidence type="ECO:0000313" key="7">
    <source>
        <dbReference type="Proteomes" id="UP000758603"/>
    </source>
</evidence>
<feature type="region of interest" description="Disordered" evidence="4">
    <location>
        <begin position="211"/>
        <end position="230"/>
    </location>
</feature>
<sequence>MTTAPINLSPWAQRFGPYPKRWNVDRHGKYHSLLAPRLPDIDPQYTNDIPGIDIPLPGVNAEGQIPRPSDTELDALFDDERYQQIMLHGIKSRQLGLLSTNTYLGKSGHTHLSGPDGAGDNAGGTPIQVDESTWLPCMQRNRWYKPQERTNVPFPHVQDWSIDDDNIWSMLMPIFELANRIMNLLVEERHSYFDMLLFGAIWLEEKEPSLPQQPGKYRQLQPSENPPQTKDRKRIFIRERPMWQRPNVATFRTTLSQLTRNVMWSWNDEDDYRAAGYTAPEGSTQICNLGKPIDQNGPILILLSTQPLRGLIERTLTHSESGTVSWHAAGTILHELMHAIWMQRTWSGHFITEPFLGHDGMAELGRSFENVVWGGISFMMHQNVLNFNRTFHSRAIGSRLDDWPNIFDVQSYSGSGQQRRAVAGWRETAQSGDGVVSWHIPARWTTFMFTKEFWDILVPAYGLRALRPPKVVSGVVVQWRSRLRGFRINARDPVNEMKQLGPYLRFLKNRLYDREQQINSLRPWQTVEYDKWQVSPWSWTAARILIKDYAMFHAQRNYRQAAHSAMALYAATVEAFNLDVGVPGGYPQLTATYWHYYIISGLMYAALPMVPPLPAKHSKVTVRVVVPTQHANSVHPAKSPDCLKKQPLIPNEVHYLVGPKAEAFQITQPSEFLASGPIKHPLEYIQHIYDLFTKLKQNGYPFHGDWYNAALQAIKDIQNFRKTDQIPHSWADWTFQVPDYNADADRWMEFSPSQNVFRRYTAGIDKFARGFFPSPPQVLPPIQAPVAQVPHGVVSLQPQGQAPASFFQGQAPSSGPPGPTTMATGPKKKSPYLQYHYFTVASVADISHWVVDPNPDDETFDVYDLEALLDGLNYDNVETKNVTVCGPKGRQLRPEYTKLREELRKPGMRCRVGKLLPWYRREELAEFDGSKNMPSWVAMADAIFDITEYLPKDAETQKWLNGSAGGPLRPDTQERLDCISEILSSPQVRNIGIVMPGPCKTAAREPSYLIPKSRLRHYDNPTDGLYTVINGHVYDVADYMDFHPGGTKLFNAVLGRDGTKAFEEYHPLSLLERPDFAKFKVGRVMKTRRSGHVRDDEIALHDLVFTVRDLEHQDPFLYDMLSPFYGTDSTHILTSDKQEDEEIRDALTTFYLHRKDLIVAQFQMRKRLRKVDLDEVKKHRYISTSIVPCGTQDPWVVVDDNVYDVTPLLRHPQFYDPNSGLTTRDAGEVISGSRTGRWLRSEHGHRIIAKVKTPRHDSVSTMDLDAFEESLDGDTGKKRKAGNEQVHRSLAAETKATRAAAKRQKGSGGSRVGGPGCPRVG</sequence>
<accession>A0A9P8UGX6</accession>
<feature type="domain" description="Cytochrome b5 heme-binding" evidence="5">
    <location>
        <begin position="1007"/>
        <end position="1085"/>
    </location>
</feature>
<dbReference type="OrthoDB" id="10254945at2759"/>
<dbReference type="InterPro" id="IPR036400">
    <property type="entry name" value="Cyt_B5-like_heme/steroid_sf"/>
</dbReference>
<dbReference type="PANTHER" id="PTHR46237">
    <property type="entry name" value="CYTOCHROME B5 REDUCTASE 4 FAMILY MEMBER"/>
    <property type="match status" value="1"/>
</dbReference>
<dbReference type="PROSITE" id="PS50255">
    <property type="entry name" value="CYTOCHROME_B5_2"/>
    <property type="match status" value="1"/>
</dbReference>
<keyword evidence="7" id="KW-1185">Reference proteome</keyword>
<feature type="compositionally biased region" description="Gly residues" evidence="4">
    <location>
        <begin position="1306"/>
        <end position="1321"/>
    </location>
</feature>
<keyword evidence="1" id="KW-0349">Heme</keyword>
<evidence type="ECO:0000256" key="4">
    <source>
        <dbReference type="SAM" id="MobiDB-lite"/>
    </source>
</evidence>
<dbReference type="Pfam" id="PF00173">
    <property type="entry name" value="Cyt-b5"/>
    <property type="match status" value="1"/>
</dbReference>
<dbReference type="GO" id="GO:0046872">
    <property type="term" value="F:metal ion binding"/>
    <property type="evidence" value="ECO:0007669"/>
    <property type="project" value="UniProtKB-KW"/>
</dbReference>
<organism evidence="6 7">
    <name type="scientific">Truncatella angustata</name>
    <dbReference type="NCBI Taxonomy" id="152316"/>
    <lineage>
        <taxon>Eukaryota</taxon>
        <taxon>Fungi</taxon>
        <taxon>Dikarya</taxon>
        <taxon>Ascomycota</taxon>
        <taxon>Pezizomycotina</taxon>
        <taxon>Sordariomycetes</taxon>
        <taxon>Xylariomycetidae</taxon>
        <taxon>Amphisphaeriales</taxon>
        <taxon>Sporocadaceae</taxon>
        <taxon>Truncatella</taxon>
    </lineage>
</organism>
<dbReference type="GO" id="GO:0004128">
    <property type="term" value="F:cytochrome-b5 reductase activity, acting on NAD(P)H"/>
    <property type="evidence" value="ECO:0007669"/>
    <property type="project" value="TreeGrafter"/>
</dbReference>
<dbReference type="RefSeq" id="XP_045956263.1">
    <property type="nucleotide sequence ID" value="XM_046107683.1"/>
</dbReference>
<dbReference type="SUPFAM" id="SSF55856">
    <property type="entry name" value="Cytochrome b5-like heme/steroid binding domain"/>
    <property type="match status" value="1"/>
</dbReference>
<name>A0A9P8UGX6_9PEZI</name>
<gene>
    <name evidence="6" type="ORF">BKA67DRAFT_660758</name>
</gene>
<feature type="region of interest" description="Disordered" evidence="4">
    <location>
        <begin position="803"/>
        <end position="826"/>
    </location>
</feature>
<comment type="caution">
    <text evidence="6">The sequence shown here is derived from an EMBL/GenBank/DDBJ whole genome shotgun (WGS) entry which is preliminary data.</text>
</comment>
<keyword evidence="3" id="KW-0408">Iron</keyword>
<dbReference type="Proteomes" id="UP000758603">
    <property type="component" value="Unassembled WGS sequence"/>
</dbReference>
<dbReference type="InterPro" id="IPR051872">
    <property type="entry name" value="Cytochrome_b5/Flavoprotein_Rdt"/>
</dbReference>
<evidence type="ECO:0000256" key="1">
    <source>
        <dbReference type="ARBA" id="ARBA00022617"/>
    </source>
</evidence>
<dbReference type="EMBL" id="JAGPXC010000006">
    <property type="protein sequence ID" value="KAH6651985.1"/>
    <property type="molecule type" value="Genomic_DNA"/>
</dbReference>
<proteinExistence type="predicted"/>
<dbReference type="SMART" id="SM01117">
    <property type="entry name" value="Cyt-b5"/>
    <property type="match status" value="3"/>
</dbReference>
<dbReference type="Gene3D" id="3.10.120.10">
    <property type="entry name" value="Cytochrome b5-like heme/steroid binding domain"/>
    <property type="match status" value="1"/>
</dbReference>
<dbReference type="InterPro" id="IPR018506">
    <property type="entry name" value="Cyt_B5_heme-BS"/>
</dbReference>
<dbReference type="PROSITE" id="PS00191">
    <property type="entry name" value="CYTOCHROME_B5_1"/>
    <property type="match status" value="1"/>
</dbReference>